<dbReference type="AntiFam" id="ANF00169">
    <property type="entry name" value="Shadow ORF (opposite dgdR)"/>
</dbReference>
<evidence type="ECO:0000256" key="1">
    <source>
        <dbReference type="SAM" id="MobiDB-lite"/>
    </source>
</evidence>
<keyword evidence="3" id="KW-1185">Reference proteome</keyword>
<dbReference type="HOGENOM" id="CLU_2134217_0_0_1"/>
<name>R0MFU6_NOSB1</name>
<dbReference type="AlphaFoldDB" id="R0MFU6"/>
<reference evidence="2 3" key="1">
    <citation type="journal article" date="2013" name="BMC Genomics">
        <title>Comparative genomics of parasitic silkworm microsporidia reveal an association between genome expansion and host adaptation.</title>
        <authorList>
            <person name="Pan G."/>
            <person name="Xu J."/>
            <person name="Li T."/>
            <person name="Xia Q."/>
            <person name="Liu S.L."/>
            <person name="Zhang G."/>
            <person name="Li S."/>
            <person name="Li C."/>
            <person name="Liu H."/>
            <person name="Yang L."/>
            <person name="Liu T."/>
            <person name="Zhang X."/>
            <person name="Wu Z."/>
            <person name="Fan W."/>
            <person name="Dang X."/>
            <person name="Xiang H."/>
            <person name="Tao M."/>
            <person name="Li Y."/>
            <person name="Hu J."/>
            <person name="Li Z."/>
            <person name="Lin L."/>
            <person name="Luo J."/>
            <person name="Geng L."/>
            <person name="Wang L."/>
            <person name="Long M."/>
            <person name="Wan Y."/>
            <person name="He N."/>
            <person name="Zhang Z."/>
            <person name="Lu C."/>
            <person name="Keeling P.J."/>
            <person name="Wang J."/>
            <person name="Xiang Z."/>
            <person name="Zhou Z."/>
        </authorList>
    </citation>
    <scope>NUCLEOTIDE SEQUENCE [LARGE SCALE GENOMIC DNA]</scope>
    <source>
        <strain evidence="3">CQ1 / CVCC 102059</strain>
    </source>
</reference>
<sequence>MVAGGQGQAPADFAGEVGEGAAGVVQHVEDLISAGQQSPPGLGQTDFAAQAVEQPYLQLLFQAGDALADSRLGQVQAFTGTGETAGFGDGDKGVEVGQVHGDIPVGNPKHKQS</sequence>
<evidence type="ECO:0000313" key="2">
    <source>
        <dbReference type="EMBL" id="EOB13005.1"/>
    </source>
</evidence>
<evidence type="ECO:0000313" key="3">
    <source>
        <dbReference type="Proteomes" id="UP000016927"/>
    </source>
</evidence>
<dbReference type="EMBL" id="KB909170">
    <property type="protein sequence ID" value="EOB13005.1"/>
    <property type="molecule type" value="Genomic_DNA"/>
</dbReference>
<proteinExistence type="predicted"/>
<protein>
    <submittedName>
        <fullName evidence="2">Uncharacterized protein</fullName>
    </submittedName>
</protein>
<dbReference type="AntiFam" id="ANF00185">
    <property type="entry name" value="Shadow ORF (opposite ybhD)"/>
</dbReference>
<accession>R0MFU6</accession>
<feature type="region of interest" description="Disordered" evidence="1">
    <location>
        <begin position="82"/>
        <end position="113"/>
    </location>
</feature>
<dbReference type="VEuPathDB" id="MicrosporidiaDB:NBO_262g0002"/>
<gene>
    <name evidence="2" type="ORF">NBO_262g0002</name>
</gene>
<organism evidence="2 3">
    <name type="scientific">Nosema bombycis (strain CQ1 / CVCC 102059)</name>
    <name type="common">Microsporidian parasite</name>
    <name type="synonym">Pebrine of silkworm</name>
    <dbReference type="NCBI Taxonomy" id="578461"/>
    <lineage>
        <taxon>Eukaryota</taxon>
        <taxon>Fungi</taxon>
        <taxon>Fungi incertae sedis</taxon>
        <taxon>Microsporidia</taxon>
        <taxon>Nosematidae</taxon>
        <taxon>Nosema</taxon>
    </lineage>
</organism>
<dbReference type="Proteomes" id="UP000016927">
    <property type="component" value="Unassembled WGS sequence"/>
</dbReference>